<evidence type="ECO:0000256" key="9">
    <source>
        <dbReference type="HAMAP-Rule" id="MF_00969"/>
    </source>
</evidence>
<dbReference type="SUPFAM" id="SSF143517">
    <property type="entry name" value="TRCF domain-like"/>
    <property type="match status" value="1"/>
</dbReference>
<evidence type="ECO:0000256" key="1">
    <source>
        <dbReference type="ARBA" id="ARBA00022490"/>
    </source>
</evidence>
<dbReference type="SMART" id="SM00982">
    <property type="entry name" value="TRCF"/>
    <property type="match status" value="1"/>
</dbReference>
<dbReference type="SMART" id="SM00490">
    <property type="entry name" value="HELICc"/>
    <property type="match status" value="1"/>
</dbReference>
<dbReference type="SMART" id="SM01058">
    <property type="entry name" value="CarD_TRCF"/>
    <property type="match status" value="1"/>
</dbReference>
<sequence length="1194" mass="136525">MLDILQTQAFEQDLKTINKPDQASFPFLVTGLDGSARAVYIAKLFQRQPCQMVVVESNHVKLVQLVEDLTSLLPTVNVLTFPSEESLALEYSIASLEGVAQRVEVLQTLHSGEPVIIVTGVSGLRKRLTPVEEWQKSQKCLTVGSEIEHDDLEKHLFNLGYQKVSMVMSPGEFSVRGSIVDFYPLNSSAPIRLDFFDTDLDSIRYFDAESQISQANINQVMLEPVTDILFSPSQQYKILSTLQKKYQASLKNIKDLDYREQFQKVMGQQLEGLSQGESLSHASAFLSYYDADGTCLLDYMHASGRLVVNEFSKVHQMELQMIETDQFWLEQETAKGLLFPKQKLKLSVYEVIRTAQQQTFYFSVVPKGMGKVEWSAVFNYQYRSMNPFFNQMPLVKTEMDHWLKQDHSVQIVVESDARAGKVQELFAENQMKSTIIRNQSEMESTSIQILVGSLSQGFELPLEKWVLVTEKELFNRMKRKVVKQQKISNAEKIKSYNELEIGDYVVHINHGIGRYTGIETMEISGVHRDLFAIEYQNKARVMVPVDQLHLIQKYVSTGESKTPKLHKLGGAEWTKTKQKVTSKIEDIADELIELYAKREQEKGYAFGKDSPEQEDFENAFPYVETPDQLQSASEIKKDMEKDRPMDRLLIGDVGYGKTEVAMRAIFKALMDGKQVAFLVPTTILAQQHYTSLLERFAEYPFEIKMLSRFVSKADQKQTLYDLKTGACQIVVGTHRILSKDVEFLDLGLLIVDEEQRFGVKHKERLKQIRSEVDVLTLTATPIPRTLHMSMIGVRDLSVIETPPSNRYPVQTYVMERNEGAIKSAIEREMDRGGQCFYLYNRVATIYKRAEEISLLVPEARVAVAHGQMSEIDLENVLFEFIQGQYDVLVTTTIIETGVDIPNANTLFIDHADKMGLSTLYQLRGRVGRTNRLAYAYLMYDPMKQLSEVSEKRLNAIREFTELGSGFKIAMRDLSIRGAGNLLGSQQSGFIDSVGFDLYSQLLKEAVEKRQGKNIDNNSTNQVEIEIDLAVDAYLPSDYIQDERQKIAAYKAIQRIDSEAAYREVQDQLIDRYGEYPDEVADLLEIALIRYIASQTGVETVKKHHQYVTFTFSREVSDILYGPRVFEALQDVRVKETVTKQKDRMQVRFLVQGKASYDILSLIKKFLKQAYQVIVEYQQEETNFNEVFNEISNKK</sequence>
<dbReference type="InterPro" id="IPR041471">
    <property type="entry name" value="UvrB_inter"/>
</dbReference>
<dbReference type="PANTHER" id="PTHR47964:SF1">
    <property type="entry name" value="ATP-DEPENDENT DNA HELICASE HOMOLOG RECG, CHLOROPLASTIC"/>
    <property type="match status" value="1"/>
</dbReference>
<reference evidence="12 13" key="1">
    <citation type="submission" date="2020-07" db="EMBL/GenBank/DDBJ databases">
        <title>Facklamia lactis sp. nov., isolated from raw milk.</title>
        <authorList>
            <person name="Doll E.V."/>
            <person name="Huptas C."/>
            <person name="Staib L."/>
            <person name="Wenning M."/>
            <person name="Scherer S."/>
        </authorList>
    </citation>
    <scope>NUCLEOTIDE SEQUENCE [LARGE SCALE GENOMIC DNA]</scope>
    <source>
        <strain evidence="12 13">DSM 111018</strain>
    </source>
</reference>
<comment type="function">
    <text evidence="9">Couples transcription and DNA repair by recognizing RNA polymerase (RNAP) stalled at DNA lesions. Mediates ATP-dependent release of RNAP and its truncated transcript from the DNA, and recruitment of nucleotide excision repair machinery to the damaged site.</text>
</comment>
<gene>
    <name evidence="9 12" type="primary">mfd</name>
    <name evidence="12" type="ORF">HZY91_06225</name>
</gene>
<evidence type="ECO:0000256" key="4">
    <source>
        <dbReference type="ARBA" id="ARBA00022801"/>
    </source>
</evidence>
<keyword evidence="3 9" id="KW-0227">DNA damage</keyword>
<dbReference type="InterPro" id="IPR014001">
    <property type="entry name" value="Helicase_ATP-bd"/>
</dbReference>
<dbReference type="Gene3D" id="2.40.10.170">
    <property type="match status" value="1"/>
</dbReference>
<dbReference type="PROSITE" id="PS51192">
    <property type="entry name" value="HELICASE_ATP_BIND_1"/>
    <property type="match status" value="1"/>
</dbReference>
<keyword evidence="1 9" id="KW-0963">Cytoplasm</keyword>
<comment type="similarity">
    <text evidence="9">In the C-terminal section; belongs to the helicase family. RecG subfamily.</text>
</comment>
<dbReference type="RefSeq" id="WP_197115406.1">
    <property type="nucleotide sequence ID" value="NZ_JACBXQ010000003.1"/>
</dbReference>
<comment type="similarity">
    <text evidence="9">In the N-terminal section; belongs to the UvrB family.</text>
</comment>
<dbReference type="NCBIfam" id="TIGR00580">
    <property type="entry name" value="mfd"/>
    <property type="match status" value="1"/>
</dbReference>
<dbReference type="InterPro" id="IPR005118">
    <property type="entry name" value="TRCF_C"/>
</dbReference>
<dbReference type="EC" id="3.6.4.-" evidence="9"/>
<keyword evidence="4 9" id="KW-0378">Hydrolase</keyword>
<name>A0ABS0LSQ4_9LACT</name>
<dbReference type="InterPro" id="IPR003711">
    <property type="entry name" value="CarD-like/TRCF_RID"/>
</dbReference>
<evidence type="ECO:0000256" key="6">
    <source>
        <dbReference type="ARBA" id="ARBA00022840"/>
    </source>
</evidence>
<feature type="domain" description="Helicase C-terminal" evidence="11">
    <location>
        <begin position="820"/>
        <end position="974"/>
    </location>
</feature>
<accession>A0ABS0LSQ4</accession>
<evidence type="ECO:0000259" key="10">
    <source>
        <dbReference type="PROSITE" id="PS51192"/>
    </source>
</evidence>
<evidence type="ECO:0000259" key="11">
    <source>
        <dbReference type="PROSITE" id="PS51194"/>
    </source>
</evidence>
<dbReference type="InterPro" id="IPR047112">
    <property type="entry name" value="RecG/Mfd"/>
</dbReference>
<dbReference type="Pfam" id="PF00270">
    <property type="entry name" value="DEAD"/>
    <property type="match status" value="1"/>
</dbReference>
<comment type="caution">
    <text evidence="12">The sequence shown here is derived from an EMBL/GenBank/DDBJ whole genome shotgun (WGS) entry which is preliminary data.</text>
</comment>
<dbReference type="InterPro" id="IPR048635">
    <property type="entry name" value="MFD_D3"/>
</dbReference>
<comment type="subcellular location">
    <subcellularLocation>
        <location evidence="9">Cytoplasm</location>
    </subcellularLocation>
</comment>
<evidence type="ECO:0000256" key="3">
    <source>
        <dbReference type="ARBA" id="ARBA00022763"/>
    </source>
</evidence>
<dbReference type="SUPFAM" id="SSF141259">
    <property type="entry name" value="CarD-like"/>
    <property type="match status" value="1"/>
</dbReference>
<dbReference type="Pfam" id="PF21132">
    <property type="entry name" value="MFD_D3"/>
    <property type="match status" value="1"/>
</dbReference>
<dbReference type="InterPro" id="IPR011545">
    <property type="entry name" value="DEAD/DEAH_box_helicase_dom"/>
</dbReference>
<evidence type="ECO:0000256" key="7">
    <source>
        <dbReference type="ARBA" id="ARBA00023125"/>
    </source>
</evidence>
<evidence type="ECO:0000313" key="13">
    <source>
        <dbReference type="Proteomes" id="UP000721415"/>
    </source>
</evidence>
<keyword evidence="2 9" id="KW-0547">Nucleotide-binding</keyword>
<dbReference type="Gene3D" id="3.40.50.11140">
    <property type="match status" value="1"/>
</dbReference>
<organism evidence="12 13">
    <name type="scientific">Facklamia lactis</name>
    <dbReference type="NCBI Taxonomy" id="2749967"/>
    <lineage>
        <taxon>Bacteria</taxon>
        <taxon>Bacillati</taxon>
        <taxon>Bacillota</taxon>
        <taxon>Bacilli</taxon>
        <taxon>Lactobacillales</taxon>
        <taxon>Aerococcaceae</taxon>
        <taxon>Facklamia</taxon>
    </lineage>
</organism>
<feature type="domain" description="Helicase ATP-binding" evidence="10">
    <location>
        <begin position="638"/>
        <end position="799"/>
    </location>
</feature>
<dbReference type="InterPro" id="IPR037235">
    <property type="entry name" value="TRCF-like_C_D7"/>
</dbReference>
<evidence type="ECO:0000256" key="5">
    <source>
        <dbReference type="ARBA" id="ARBA00022806"/>
    </source>
</evidence>
<dbReference type="Gene3D" id="3.40.50.300">
    <property type="entry name" value="P-loop containing nucleotide triphosphate hydrolases"/>
    <property type="match status" value="2"/>
</dbReference>
<dbReference type="SUPFAM" id="SSF52540">
    <property type="entry name" value="P-loop containing nucleoside triphosphate hydrolases"/>
    <property type="match status" value="4"/>
</dbReference>
<dbReference type="EMBL" id="JACBXQ010000003">
    <property type="protein sequence ID" value="MBG9986490.1"/>
    <property type="molecule type" value="Genomic_DNA"/>
</dbReference>
<dbReference type="Pfam" id="PF02559">
    <property type="entry name" value="CarD_TRCF_RID"/>
    <property type="match status" value="1"/>
</dbReference>
<evidence type="ECO:0000313" key="12">
    <source>
        <dbReference type="EMBL" id="MBG9986490.1"/>
    </source>
</evidence>
<dbReference type="Gene3D" id="3.40.50.11180">
    <property type="match status" value="1"/>
</dbReference>
<dbReference type="Proteomes" id="UP000721415">
    <property type="component" value="Unassembled WGS sequence"/>
</dbReference>
<dbReference type="Pfam" id="PF17757">
    <property type="entry name" value="UvrB_inter"/>
    <property type="match status" value="1"/>
</dbReference>
<dbReference type="InterPro" id="IPR027417">
    <property type="entry name" value="P-loop_NTPase"/>
</dbReference>
<evidence type="ECO:0000256" key="2">
    <source>
        <dbReference type="ARBA" id="ARBA00022741"/>
    </source>
</evidence>
<dbReference type="InterPro" id="IPR004576">
    <property type="entry name" value="Mfd"/>
</dbReference>
<keyword evidence="8 9" id="KW-0234">DNA repair</keyword>
<keyword evidence="5" id="KW-0347">Helicase</keyword>
<keyword evidence="7 9" id="KW-0238">DNA-binding</keyword>
<dbReference type="PANTHER" id="PTHR47964">
    <property type="entry name" value="ATP-DEPENDENT DNA HELICASE HOMOLOG RECG, CHLOROPLASTIC"/>
    <property type="match status" value="1"/>
</dbReference>
<dbReference type="Pfam" id="PF03461">
    <property type="entry name" value="TRCF"/>
    <property type="match status" value="1"/>
</dbReference>
<dbReference type="InterPro" id="IPR001650">
    <property type="entry name" value="Helicase_C-like"/>
</dbReference>
<keyword evidence="6 9" id="KW-0067">ATP-binding</keyword>
<dbReference type="SMART" id="SM00487">
    <property type="entry name" value="DEXDc"/>
    <property type="match status" value="1"/>
</dbReference>
<dbReference type="PROSITE" id="PS51194">
    <property type="entry name" value="HELICASE_CTER"/>
    <property type="match status" value="1"/>
</dbReference>
<dbReference type="CDD" id="cd17991">
    <property type="entry name" value="DEXHc_TRCF"/>
    <property type="match status" value="1"/>
</dbReference>
<proteinExistence type="inferred from homology"/>
<dbReference type="Pfam" id="PF00271">
    <property type="entry name" value="Helicase_C"/>
    <property type="match status" value="1"/>
</dbReference>
<dbReference type="HAMAP" id="MF_00969">
    <property type="entry name" value="TRCF"/>
    <property type="match status" value="1"/>
</dbReference>
<dbReference type="Gene3D" id="3.30.2060.10">
    <property type="entry name" value="Penicillin-binding protein 1b domain"/>
    <property type="match status" value="1"/>
</dbReference>
<keyword evidence="13" id="KW-1185">Reference proteome</keyword>
<dbReference type="InterPro" id="IPR036101">
    <property type="entry name" value="CarD-like/TRCF_RID_sf"/>
</dbReference>
<dbReference type="Gene3D" id="3.90.1150.50">
    <property type="entry name" value="Transcription-repair-coupling factor, D7 domain"/>
    <property type="match status" value="1"/>
</dbReference>
<protein>
    <recommendedName>
        <fullName evidence="9">Transcription-repair-coupling factor</fullName>
        <shortName evidence="9">TRCF</shortName>
        <ecNumber evidence="9">3.6.4.-</ecNumber>
    </recommendedName>
</protein>
<evidence type="ECO:0000256" key="8">
    <source>
        <dbReference type="ARBA" id="ARBA00023204"/>
    </source>
</evidence>